<dbReference type="Pfam" id="PF23562">
    <property type="entry name" value="AMP-binding_C_3"/>
    <property type="match status" value="1"/>
</dbReference>
<proteinExistence type="predicted"/>
<organism evidence="2 3">
    <name type="scientific">Leptospira kanakyensis</name>
    <dbReference type="NCBI Taxonomy" id="2484968"/>
    <lineage>
        <taxon>Bacteria</taxon>
        <taxon>Pseudomonadati</taxon>
        <taxon>Spirochaetota</taxon>
        <taxon>Spirochaetia</taxon>
        <taxon>Leptospirales</taxon>
        <taxon>Leptospiraceae</taxon>
        <taxon>Leptospira</taxon>
    </lineage>
</organism>
<dbReference type="InterPro" id="IPR042099">
    <property type="entry name" value="ANL_N_sf"/>
</dbReference>
<dbReference type="SUPFAM" id="SSF56801">
    <property type="entry name" value="Acetyl-CoA synthetase-like"/>
    <property type="match status" value="1"/>
</dbReference>
<dbReference type="Gene3D" id="3.40.50.12780">
    <property type="entry name" value="N-terminal domain of ligase-like"/>
    <property type="match status" value="2"/>
</dbReference>
<name>A0A6N4PZM4_9LEPT</name>
<dbReference type="Proteomes" id="UP000297239">
    <property type="component" value="Unassembled WGS sequence"/>
</dbReference>
<dbReference type="InterPro" id="IPR052987">
    <property type="entry name" value="Chloroplast_AMP-bd_Enzymes"/>
</dbReference>
<dbReference type="GO" id="GO:0016874">
    <property type="term" value="F:ligase activity"/>
    <property type="evidence" value="ECO:0007669"/>
    <property type="project" value="UniProtKB-KW"/>
</dbReference>
<evidence type="ECO:0000259" key="1">
    <source>
        <dbReference type="Pfam" id="PF00501"/>
    </source>
</evidence>
<dbReference type="Pfam" id="PF00501">
    <property type="entry name" value="AMP-binding"/>
    <property type="match status" value="1"/>
</dbReference>
<sequence length="636" mass="71991">MRTMIDFYLDLPAKFGHKNAFATRTGAGVYQFKTYNNLLSDAKDLAFGLQGSLSEREKVAIFADNAYEWIQTSIAVTLLGAVDVPRASDVTDHDILYILNHSESKVLFVENETVFKKVIRLESELEFLKEIVIIYPPKDGNKEMSSRKIKISTLLELTSKGKELRKADPSDQFFLNHTIKESDLFTMIYTSGTTGTPKGVMLTQGNILFQLKNLPLNLQKGDRILSILPVWHIFERIFEIFSLYYGACTYYSSVRTLKEDLKFVKPNFMASAPRLWESIYSGILGTLAKSSVVKQKMFQIAMFFAKRFFVSRQIITGNVLDIHPVVFWKQTIRFVYHLYRFFLVSVPHLVFDFLVLSKIRKATGGELRGSCSGGGALPYHVDEFFNTIGIPVLEGYGMTETAPVLAMRTFEEIIPGSVGRVFPKTNLRLVDLHTGEVFLDTEVGKFVFGRKGEIHVKGKQIMAGYYKNPDATNKVLVDGWLNTGDLGIFTANHNLRIVGRSKETIVLLGGENVEPVPIESKILESEWIDQCMVVGQDQKYLSVLVYPNITRFEEPLAGEFWNQKEVIQKIESEIKTKVNSQTGFKSFERVVGLVVLPKPFEVGDELTAKLSLKRHVITDKYKAEISKLYTNQSVTS</sequence>
<keyword evidence="3" id="KW-1185">Reference proteome</keyword>
<feature type="domain" description="AMP-dependent synthetase/ligase" evidence="1">
    <location>
        <begin position="19"/>
        <end position="466"/>
    </location>
</feature>
<dbReference type="InterPro" id="IPR020845">
    <property type="entry name" value="AMP-binding_CS"/>
</dbReference>
<protein>
    <submittedName>
        <fullName evidence="2">Long-chain fatty acid--CoA ligase</fullName>
    </submittedName>
</protein>
<reference evidence="2" key="1">
    <citation type="journal article" date="2019" name="PLoS Negl. Trop. Dis.">
        <title>Revisiting the worldwide diversity of Leptospira species in the environment.</title>
        <authorList>
            <person name="Vincent A.T."/>
            <person name="Schiettekatte O."/>
            <person name="Bourhy P."/>
            <person name="Veyrier F.J."/>
            <person name="Picardeau M."/>
        </authorList>
    </citation>
    <scope>NUCLEOTIDE SEQUENCE [LARGE SCALE GENOMIC DNA]</scope>
    <source>
        <strain evidence="2">201800293</strain>
    </source>
</reference>
<evidence type="ECO:0000313" key="3">
    <source>
        <dbReference type="Proteomes" id="UP000297239"/>
    </source>
</evidence>
<dbReference type="EMBL" id="RQFF01000026">
    <property type="protein sequence ID" value="TGK70840.1"/>
    <property type="molecule type" value="Genomic_DNA"/>
</dbReference>
<accession>A0A6N4PZM4</accession>
<comment type="caution">
    <text evidence="2">The sequence shown here is derived from an EMBL/GenBank/DDBJ whole genome shotgun (WGS) entry which is preliminary data.</text>
</comment>
<dbReference type="InterPro" id="IPR000873">
    <property type="entry name" value="AMP-dep_synth/lig_dom"/>
</dbReference>
<gene>
    <name evidence="2" type="ORF">EHQ18_08610</name>
</gene>
<dbReference type="AlphaFoldDB" id="A0A6N4PZM4"/>
<dbReference type="PROSITE" id="PS00455">
    <property type="entry name" value="AMP_BINDING"/>
    <property type="match status" value="1"/>
</dbReference>
<dbReference type="PANTHER" id="PTHR43813">
    <property type="entry name" value="ACYL-ACTIVATING ENZYME 16, CHLOROPLASTIC-RELATED"/>
    <property type="match status" value="1"/>
</dbReference>
<dbReference type="RefSeq" id="WP_135633539.1">
    <property type="nucleotide sequence ID" value="NZ_RQFE01000021.1"/>
</dbReference>
<dbReference type="PANTHER" id="PTHR43813:SF1">
    <property type="entry name" value="ACYL-ACTIVATING ENZYME 16, CHLOROPLASTIC-RELATED"/>
    <property type="match status" value="1"/>
</dbReference>
<keyword evidence="2" id="KW-0436">Ligase</keyword>
<evidence type="ECO:0000313" key="2">
    <source>
        <dbReference type="EMBL" id="TGK70840.1"/>
    </source>
</evidence>
<dbReference type="OrthoDB" id="311554at2"/>